<feature type="compositionally biased region" description="Basic residues" evidence="7">
    <location>
        <begin position="402"/>
        <end position="421"/>
    </location>
</feature>
<evidence type="ECO:0000313" key="8">
    <source>
        <dbReference type="EMBL" id="KAG7531466.1"/>
    </source>
</evidence>
<dbReference type="Gene3D" id="2.130.10.10">
    <property type="entry name" value="YVTN repeat-like/Quinoprotein amine dehydrogenase"/>
    <property type="match status" value="2"/>
</dbReference>
<dbReference type="PANTHER" id="PTHR44019">
    <property type="entry name" value="WD REPEAT-CONTAINING PROTEIN 55"/>
    <property type="match status" value="1"/>
</dbReference>
<feature type="compositionally biased region" description="Basic and acidic residues" evidence="7">
    <location>
        <begin position="424"/>
        <end position="442"/>
    </location>
</feature>
<reference evidence="8" key="1">
    <citation type="submission" date="2020-04" db="EMBL/GenBank/DDBJ databases">
        <title>Analysis of mating type loci in Filobasidium floriforme.</title>
        <authorList>
            <person name="Nowrousian M."/>
        </authorList>
    </citation>
    <scope>NUCLEOTIDE SEQUENCE</scope>
    <source>
        <strain evidence="8">CBS 6242</strain>
    </source>
</reference>
<evidence type="ECO:0000256" key="7">
    <source>
        <dbReference type="SAM" id="MobiDB-lite"/>
    </source>
</evidence>
<dbReference type="PROSITE" id="PS50082">
    <property type="entry name" value="WD_REPEATS_2"/>
    <property type="match status" value="1"/>
</dbReference>
<evidence type="ECO:0000256" key="5">
    <source>
        <dbReference type="ARBA" id="ARBA00039514"/>
    </source>
</evidence>
<organism evidence="8 9">
    <name type="scientific">Filobasidium floriforme</name>
    <dbReference type="NCBI Taxonomy" id="5210"/>
    <lineage>
        <taxon>Eukaryota</taxon>
        <taxon>Fungi</taxon>
        <taxon>Dikarya</taxon>
        <taxon>Basidiomycota</taxon>
        <taxon>Agaricomycotina</taxon>
        <taxon>Tremellomycetes</taxon>
        <taxon>Filobasidiales</taxon>
        <taxon>Filobasidiaceae</taxon>
        <taxon>Filobasidium</taxon>
    </lineage>
</organism>
<dbReference type="Pfam" id="PF00400">
    <property type="entry name" value="WD40"/>
    <property type="match status" value="2"/>
</dbReference>
<dbReference type="PANTHER" id="PTHR44019:SF20">
    <property type="entry name" value="WD REPEAT-CONTAINING PROTEIN 55"/>
    <property type="match status" value="1"/>
</dbReference>
<comment type="similarity">
    <text evidence="1">Belongs to the WD repeat WDR55 family.</text>
</comment>
<feature type="compositionally biased region" description="Acidic residues" evidence="7">
    <location>
        <begin position="362"/>
        <end position="382"/>
    </location>
</feature>
<dbReference type="InterPro" id="IPR001680">
    <property type="entry name" value="WD40_rpt"/>
</dbReference>
<comment type="caution">
    <text evidence="8">The sequence shown here is derived from an EMBL/GenBank/DDBJ whole genome shotgun (WGS) entry which is preliminary data.</text>
</comment>
<name>A0A8K0NMG2_9TREE</name>
<keyword evidence="9" id="KW-1185">Reference proteome</keyword>
<dbReference type="EMBL" id="JABELV010000090">
    <property type="protein sequence ID" value="KAG7531466.1"/>
    <property type="molecule type" value="Genomic_DNA"/>
</dbReference>
<dbReference type="SMART" id="SM00320">
    <property type="entry name" value="WD40"/>
    <property type="match status" value="4"/>
</dbReference>
<evidence type="ECO:0000256" key="3">
    <source>
        <dbReference type="ARBA" id="ARBA00022737"/>
    </source>
</evidence>
<keyword evidence="3" id="KW-0677">Repeat</keyword>
<dbReference type="AlphaFoldDB" id="A0A8K0NMG2"/>
<evidence type="ECO:0000256" key="2">
    <source>
        <dbReference type="ARBA" id="ARBA00022574"/>
    </source>
</evidence>
<evidence type="ECO:0000256" key="1">
    <source>
        <dbReference type="ARBA" id="ARBA00007625"/>
    </source>
</evidence>
<keyword evidence="2 6" id="KW-0853">WD repeat</keyword>
<gene>
    <name evidence="8" type="ORF">FFLO_04326</name>
</gene>
<feature type="region of interest" description="Disordered" evidence="7">
    <location>
        <begin position="321"/>
        <end position="442"/>
    </location>
</feature>
<dbReference type="Proteomes" id="UP000812966">
    <property type="component" value="Unassembled WGS sequence"/>
</dbReference>
<dbReference type="InterPro" id="IPR015943">
    <property type="entry name" value="WD40/YVTN_repeat-like_dom_sf"/>
</dbReference>
<sequence length="442" mass="49451">MPDFKLENQPFDLAFHPTEPLVYTSLLTGEVKAFRYDDNSGDIFQGWTVRPSKKCCRSLVVQQDGSKIWAVGKAGGIHCIDSLRGTVVEDRLEAHSAPINRITNLFENMFATGDDDGVIKLWDHRQPQMIREYPHHWEYISDFEFLEDKKQLVSTSGDGTLSVIDVRSNTATPLEQSEDQEDELLSIVSIKGGAKHVVGTQLGVVTVWDRTKGWSDSIDRIMGSVSLGHDFKQGSTTYRLRASCRHPQSVETLVALTPDVIATGSEDGIIRVMQIQPNKLLGAIATHGDFPIERIKLDRNGKFLGSVSHDDCLKLTDVSEILEDSDDEEEDEEKVADQEDDNESVGTVKGKGRGENASADAESGDSDDDERSGDSEDSENEVDEHGSTAMDTSDDEEDRADRKRKKREERRKMKKEKRKTGPIKTREQEEAEKAEKGFFDDL</sequence>
<protein>
    <recommendedName>
        <fullName evidence="4">WD repeat-containing protein JIP5</fullName>
    </recommendedName>
    <alternativeName>
        <fullName evidence="5">WD repeat-containing protein jip5</fullName>
    </alternativeName>
</protein>
<accession>A0A8K0NMG2</accession>
<evidence type="ECO:0000256" key="6">
    <source>
        <dbReference type="PROSITE-ProRule" id="PRU00221"/>
    </source>
</evidence>
<proteinExistence type="inferred from homology"/>
<feature type="compositionally biased region" description="Acidic residues" evidence="7">
    <location>
        <begin position="321"/>
        <end position="343"/>
    </location>
</feature>
<evidence type="ECO:0000256" key="4">
    <source>
        <dbReference type="ARBA" id="ARBA00039238"/>
    </source>
</evidence>
<evidence type="ECO:0000313" key="9">
    <source>
        <dbReference type="Proteomes" id="UP000812966"/>
    </source>
</evidence>
<dbReference type="InterPro" id="IPR036322">
    <property type="entry name" value="WD40_repeat_dom_sf"/>
</dbReference>
<feature type="repeat" description="WD" evidence="6">
    <location>
        <begin position="92"/>
        <end position="132"/>
    </location>
</feature>
<dbReference type="InterPro" id="IPR050505">
    <property type="entry name" value="WDR55/POC1"/>
</dbReference>
<dbReference type="SUPFAM" id="SSF50978">
    <property type="entry name" value="WD40 repeat-like"/>
    <property type="match status" value="1"/>
</dbReference>